<dbReference type="Proteomes" id="UP000634308">
    <property type="component" value="Unassembled WGS sequence"/>
</dbReference>
<feature type="compositionally biased region" description="Low complexity" evidence="1">
    <location>
        <begin position="29"/>
        <end position="43"/>
    </location>
</feature>
<dbReference type="InterPro" id="IPR005094">
    <property type="entry name" value="Endonuclease_MobA/VirD2"/>
</dbReference>
<evidence type="ECO:0000259" key="2">
    <source>
        <dbReference type="Pfam" id="PF03432"/>
    </source>
</evidence>
<feature type="region of interest" description="Disordered" evidence="1">
    <location>
        <begin position="22"/>
        <end position="43"/>
    </location>
</feature>
<dbReference type="EMBL" id="BMQM01000036">
    <property type="protein sequence ID" value="GGR71410.1"/>
    <property type="molecule type" value="Genomic_DNA"/>
</dbReference>
<sequence>MGRPEFEGVSGRVMQHASVRLSGARRMASVRSNGRSSSGTSTRTVVKTKFSFVRTKGGKVRSGSVQKAKDAAQYYGHRPDKDGVRQYREGFNAGREDLSKHEVARFIEEEARKPESVYAYRMIMSPGAPMNEQQVKDWARSTLERHGISQYVAFAHAGEHAHTEHAHVHVMFMRQEKLERDDFKALRVVGDDESDKQLKAEKELDRQKVQENTRERLSQIELGG</sequence>
<name>A0ABQ2RYB7_9DEIO</name>
<feature type="domain" description="MobA/VirD2-like nuclease" evidence="2">
    <location>
        <begin position="83"/>
        <end position="174"/>
    </location>
</feature>
<evidence type="ECO:0000313" key="4">
    <source>
        <dbReference type="Proteomes" id="UP000634308"/>
    </source>
</evidence>
<protein>
    <recommendedName>
        <fullName evidence="2">MobA/VirD2-like nuclease domain-containing protein</fullName>
    </recommendedName>
</protein>
<accession>A0ABQ2RYB7</accession>
<gene>
    <name evidence="3" type="ORF">GCM10008959_36320</name>
</gene>
<comment type="caution">
    <text evidence="3">The sequence shown here is derived from an EMBL/GenBank/DDBJ whole genome shotgun (WGS) entry which is preliminary data.</text>
</comment>
<feature type="region of interest" description="Disordered" evidence="1">
    <location>
        <begin position="191"/>
        <end position="224"/>
    </location>
</feature>
<dbReference type="Pfam" id="PF03432">
    <property type="entry name" value="Relaxase"/>
    <property type="match status" value="1"/>
</dbReference>
<evidence type="ECO:0000256" key="1">
    <source>
        <dbReference type="SAM" id="MobiDB-lite"/>
    </source>
</evidence>
<proteinExistence type="predicted"/>
<evidence type="ECO:0000313" key="3">
    <source>
        <dbReference type="EMBL" id="GGR71410.1"/>
    </source>
</evidence>
<feature type="compositionally biased region" description="Basic and acidic residues" evidence="1">
    <location>
        <begin position="195"/>
        <end position="218"/>
    </location>
</feature>
<reference evidence="4" key="1">
    <citation type="journal article" date="2019" name="Int. J. Syst. Evol. Microbiol.">
        <title>The Global Catalogue of Microorganisms (GCM) 10K type strain sequencing project: providing services to taxonomists for standard genome sequencing and annotation.</title>
        <authorList>
            <consortium name="The Broad Institute Genomics Platform"/>
            <consortium name="The Broad Institute Genome Sequencing Center for Infectious Disease"/>
            <person name="Wu L."/>
            <person name="Ma J."/>
        </authorList>
    </citation>
    <scope>NUCLEOTIDE SEQUENCE [LARGE SCALE GENOMIC DNA]</scope>
    <source>
        <strain evidence="4">JCM 31404</strain>
    </source>
</reference>
<keyword evidence="4" id="KW-1185">Reference proteome</keyword>
<organism evidence="3 4">
    <name type="scientific">Deinococcus seoulensis</name>
    <dbReference type="NCBI Taxonomy" id="1837379"/>
    <lineage>
        <taxon>Bacteria</taxon>
        <taxon>Thermotogati</taxon>
        <taxon>Deinococcota</taxon>
        <taxon>Deinococci</taxon>
        <taxon>Deinococcales</taxon>
        <taxon>Deinococcaceae</taxon>
        <taxon>Deinococcus</taxon>
    </lineage>
</organism>